<evidence type="ECO:0000313" key="11">
    <source>
        <dbReference type="EMBL" id="WMW67215.1"/>
    </source>
</evidence>
<dbReference type="Pfam" id="PF00749">
    <property type="entry name" value="tRNA-synt_1c"/>
    <property type="match status" value="1"/>
</dbReference>
<keyword evidence="1 7" id="KW-0436">Ligase</keyword>
<feature type="binding site" evidence="7">
    <location>
        <position position="263"/>
    </location>
    <ligand>
        <name>L-glutamate</name>
        <dbReference type="ChEBI" id="CHEBI:29985"/>
    </ligand>
</feature>
<comment type="function">
    <text evidence="7">Catalyzes the tRNA-independent activation of glutamate in presence of ATP and the subsequent transfer of glutamate onto a tRNA(Asp). Glutamate is transferred on the 2-amino-5-(4,5-dihydroxy-2-cyclopenten-1-yl) moiety of the queuosine in the wobble position of the QUC anticodon.</text>
</comment>
<keyword evidence="2 7" id="KW-0479">Metal-binding</keyword>
<dbReference type="PRINTS" id="PR00987">
    <property type="entry name" value="TRNASYNTHGLU"/>
</dbReference>
<keyword evidence="3 7" id="KW-0547">Nucleotide-binding</keyword>
<dbReference type="SUPFAM" id="SSF52374">
    <property type="entry name" value="Nucleotidylyl transferase"/>
    <property type="match status" value="1"/>
</dbReference>
<evidence type="ECO:0000256" key="3">
    <source>
        <dbReference type="ARBA" id="ARBA00022741"/>
    </source>
</evidence>
<dbReference type="EMBL" id="CP133659">
    <property type="protein sequence ID" value="WMW67215.1"/>
    <property type="molecule type" value="Genomic_DNA"/>
</dbReference>
<comment type="cofactor">
    <cofactor evidence="7">
        <name>Zn(2+)</name>
        <dbReference type="ChEBI" id="CHEBI:29105"/>
    </cofactor>
    <text evidence="7">Binds 1 zinc ion per subunit.</text>
</comment>
<dbReference type="EC" id="6.1.1.-" evidence="7"/>
<keyword evidence="12" id="KW-1185">Reference proteome</keyword>
<dbReference type="InterPro" id="IPR020058">
    <property type="entry name" value="Glu/Gln-tRNA-synth_Ib_cat-dom"/>
</dbReference>
<feature type="binding site" evidence="7">
    <location>
        <position position="245"/>
    </location>
    <ligand>
        <name>L-glutamate</name>
        <dbReference type="ChEBI" id="CHEBI:29985"/>
    </ligand>
</feature>
<keyword evidence="5 7" id="KW-0067">ATP-binding</keyword>
<evidence type="ECO:0000256" key="7">
    <source>
        <dbReference type="HAMAP-Rule" id="MF_01428"/>
    </source>
</evidence>
<keyword evidence="4 7" id="KW-0862">Zinc</keyword>
<dbReference type="InterPro" id="IPR022380">
    <property type="entry name" value="Glu-Q_tRNA(Asp)_Synthase"/>
</dbReference>
<reference evidence="11" key="1">
    <citation type="submission" date="2023-09" db="EMBL/GenBank/DDBJ databases">
        <authorList>
            <consortium name="CW5 consortium"/>
            <person name="Lu C.-W."/>
        </authorList>
    </citation>
    <scope>NUCLEOTIDE SEQUENCE</scope>
    <source>
        <strain evidence="11">KPS</strain>
    </source>
</reference>
<feature type="binding site" evidence="7">
    <location>
        <position position="157"/>
    </location>
    <ligand>
        <name>Zn(2+)</name>
        <dbReference type="ChEBI" id="CHEBI:29105"/>
    </ligand>
</feature>
<feature type="binding site" evidence="7">
    <location>
        <position position="159"/>
    </location>
    <ligand>
        <name>Zn(2+)</name>
        <dbReference type="ChEBI" id="CHEBI:29105"/>
    </ligand>
</feature>
<feature type="binding site" evidence="7">
    <location>
        <begin position="15"/>
        <end position="19"/>
    </location>
    <ligand>
        <name>L-glutamate</name>
        <dbReference type="ChEBI" id="CHEBI:29985"/>
    </ligand>
</feature>
<keyword evidence="6 7" id="KW-0030">Aminoacyl-tRNA synthetase</keyword>
<evidence type="ECO:0000256" key="8">
    <source>
        <dbReference type="RuleBase" id="RU363037"/>
    </source>
</evidence>
<evidence type="ECO:0000256" key="2">
    <source>
        <dbReference type="ARBA" id="ARBA00022723"/>
    </source>
</evidence>
<evidence type="ECO:0000256" key="6">
    <source>
        <dbReference type="ARBA" id="ARBA00023146"/>
    </source>
</evidence>
<feature type="binding site" evidence="7">
    <location>
        <position position="180"/>
    </location>
    <ligand>
        <name>Zn(2+)</name>
        <dbReference type="ChEBI" id="CHEBI:29105"/>
    </ligand>
</feature>
<feature type="region of interest" description="Disordered" evidence="9">
    <location>
        <begin position="1"/>
        <end position="20"/>
    </location>
</feature>
<gene>
    <name evidence="7" type="primary">gluQ</name>
    <name evidence="11" type="ORF">KPS_000436</name>
</gene>
<dbReference type="PROSITE" id="PS00178">
    <property type="entry name" value="AA_TRNA_LIGASE_I"/>
    <property type="match status" value="1"/>
</dbReference>
<proteinExistence type="inferred from homology"/>
<dbReference type="HAMAP" id="MF_01428">
    <property type="entry name" value="Glu_Q_tRNA_synth"/>
    <property type="match status" value="1"/>
</dbReference>
<dbReference type="InterPro" id="IPR001412">
    <property type="entry name" value="aa-tRNA-synth_I_CS"/>
</dbReference>
<dbReference type="InterPro" id="IPR014729">
    <property type="entry name" value="Rossmann-like_a/b/a_fold"/>
</dbReference>
<evidence type="ECO:0000313" key="12">
    <source>
        <dbReference type="Proteomes" id="UP001180616"/>
    </source>
</evidence>
<dbReference type="Proteomes" id="UP001180616">
    <property type="component" value="Chromosome"/>
</dbReference>
<dbReference type="PANTHER" id="PTHR43311:SF1">
    <property type="entry name" value="GLUTAMYL-Q TRNA(ASP) SYNTHETASE"/>
    <property type="match status" value="1"/>
</dbReference>
<dbReference type="PANTHER" id="PTHR43311">
    <property type="entry name" value="GLUTAMATE--TRNA LIGASE"/>
    <property type="match status" value="1"/>
</dbReference>
<dbReference type="InterPro" id="IPR049940">
    <property type="entry name" value="GluQ/Sye"/>
</dbReference>
<protein>
    <recommendedName>
        <fullName evidence="7">Glutamyl-Q tRNA(Asp) synthetase</fullName>
        <shortName evidence="7">Glu-Q-RSs</shortName>
        <ecNumber evidence="7">6.1.1.-</ecNumber>
    </recommendedName>
</protein>
<feature type="short sequence motif" description="'HIGH' region" evidence="7">
    <location>
        <begin position="18"/>
        <end position="28"/>
    </location>
</feature>
<dbReference type="RefSeq" id="WP_309543031.1">
    <property type="nucleotide sequence ID" value="NZ_CP133659.1"/>
</dbReference>
<evidence type="ECO:0000256" key="4">
    <source>
        <dbReference type="ARBA" id="ARBA00022833"/>
    </source>
</evidence>
<feature type="binding site" evidence="7">
    <location>
        <position position="304"/>
    </location>
    <ligand>
        <name>ATP</name>
        <dbReference type="ChEBI" id="CHEBI:30616"/>
    </ligand>
</feature>
<evidence type="ECO:0000256" key="5">
    <source>
        <dbReference type="ARBA" id="ARBA00022840"/>
    </source>
</evidence>
<accession>A0ABY9R991</accession>
<feature type="binding site" evidence="7">
    <location>
        <position position="184"/>
    </location>
    <ligand>
        <name>Zn(2+)</name>
        <dbReference type="ChEBI" id="CHEBI:29105"/>
    </ligand>
</feature>
<feature type="binding site" evidence="7">
    <location>
        <position position="51"/>
    </location>
    <ligand>
        <name>L-glutamate</name>
        <dbReference type="ChEBI" id="CHEBI:29985"/>
    </ligand>
</feature>
<keyword evidence="8" id="KW-0648">Protein biosynthesis</keyword>
<sequence length="374" mass="40548">MLTAAPDPSRPVRGRLAPSPTGHIHLGNAASFLMAWLCARAAGGQMVLRMEDIDPDRSRLEFAADMVRDLLWLGLDWDEGPEFSDLPDLRPDLLLDPRPDGASAPVANPPCGAYATPGAHRMPGRGGPHGPYSQSERLGLYAEALARLEREGHVYPCFCTRKELRLLASAPHAGECGPAYPGTCRKLGPEDRARRLAEGRRPAMRVRCDDTVIAFIDRIAGPQRMSLADCGGDFAVRRSDGVFAYQLAVVVDDIAMGITQVVRGDDILASTPRQIWLYHLLGAAVPEYVHVPLLLDHEGERLAKRHGSLAVASLREAGVSPRAIVGYLAWRLGLRDAPGLAAPRELAGALVLGRMVRQPVILPVDVADMLRRMG</sequence>
<evidence type="ECO:0000256" key="1">
    <source>
        <dbReference type="ARBA" id="ARBA00022598"/>
    </source>
</evidence>
<dbReference type="InterPro" id="IPR000924">
    <property type="entry name" value="Glu/Gln-tRNA-synth"/>
</dbReference>
<feature type="domain" description="Glutamyl/glutaminyl-tRNA synthetase class Ib catalytic" evidence="10">
    <location>
        <begin position="12"/>
        <end position="333"/>
    </location>
</feature>
<name>A0ABY9R991_9BACT</name>
<comment type="similarity">
    <text evidence="7">Belongs to the class-I aminoacyl-tRNA synthetase family. GluQ subfamily.</text>
</comment>
<evidence type="ECO:0000259" key="10">
    <source>
        <dbReference type="Pfam" id="PF00749"/>
    </source>
</evidence>
<organism evidence="11 12">
    <name type="scientific">Nitratidesulfovibrio liaohensis</name>
    <dbReference type="NCBI Taxonomy" id="2604158"/>
    <lineage>
        <taxon>Bacteria</taxon>
        <taxon>Pseudomonadati</taxon>
        <taxon>Thermodesulfobacteriota</taxon>
        <taxon>Desulfovibrionia</taxon>
        <taxon>Desulfovibrionales</taxon>
        <taxon>Desulfovibrionaceae</taxon>
        <taxon>Nitratidesulfovibrio</taxon>
    </lineage>
</organism>
<dbReference type="Gene3D" id="3.40.50.620">
    <property type="entry name" value="HUPs"/>
    <property type="match status" value="2"/>
</dbReference>
<evidence type="ECO:0000256" key="9">
    <source>
        <dbReference type="SAM" id="MobiDB-lite"/>
    </source>
</evidence>
<feature type="short sequence motif" description="'KMSKS' region" evidence="7">
    <location>
        <begin position="301"/>
        <end position="305"/>
    </location>
</feature>